<organism evidence="2">
    <name type="scientific">Salvia splendens</name>
    <name type="common">Scarlet sage</name>
    <dbReference type="NCBI Taxonomy" id="180675"/>
    <lineage>
        <taxon>Eukaryota</taxon>
        <taxon>Viridiplantae</taxon>
        <taxon>Streptophyta</taxon>
        <taxon>Embryophyta</taxon>
        <taxon>Tracheophyta</taxon>
        <taxon>Spermatophyta</taxon>
        <taxon>Magnoliopsida</taxon>
        <taxon>eudicotyledons</taxon>
        <taxon>Gunneridae</taxon>
        <taxon>Pentapetalae</taxon>
        <taxon>asterids</taxon>
        <taxon>lamiids</taxon>
        <taxon>Lamiales</taxon>
        <taxon>Lamiaceae</taxon>
        <taxon>Nepetoideae</taxon>
        <taxon>Mentheae</taxon>
        <taxon>Salviinae</taxon>
        <taxon>Salvia</taxon>
        <taxon>Salvia subgen. Calosphace</taxon>
        <taxon>core Calosphace</taxon>
    </lineage>
</organism>
<accession>A0A8X8Y0T5</accession>
<dbReference type="EMBL" id="PNBA02000006">
    <property type="protein sequence ID" value="KAG6421021.1"/>
    <property type="molecule type" value="Genomic_DNA"/>
</dbReference>
<dbReference type="Proteomes" id="UP000298416">
    <property type="component" value="Unassembled WGS sequence"/>
</dbReference>
<evidence type="ECO:0000313" key="2">
    <source>
        <dbReference type="EMBL" id="KAG6421021.1"/>
    </source>
</evidence>
<dbReference type="GO" id="GO:0005886">
    <property type="term" value="C:plasma membrane"/>
    <property type="evidence" value="ECO:0007669"/>
    <property type="project" value="TreeGrafter"/>
</dbReference>
<reference evidence="2" key="1">
    <citation type="submission" date="2018-01" db="EMBL/GenBank/DDBJ databases">
        <authorList>
            <person name="Mao J.F."/>
        </authorList>
    </citation>
    <scope>NUCLEOTIDE SEQUENCE</scope>
    <source>
        <strain evidence="2">Huo1</strain>
        <tissue evidence="2">Leaf</tissue>
    </source>
</reference>
<name>A0A8X8Y0T5_SALSN</name>
<feature type="region of interest" description="Disordered" evidence="1">
    <location>
        <begin position="1"/>
        <end position="27"/>
    </location>
</feature>
<feature type="compositionally biased region" description="Low complexity" evidence="1">
    <location>
        <begin position="17"/>
        <end position="27"/>
    </location>
</feature>
<dbReference type="InterPro" id="IPR045036">
    <property type="entry name" value="Spartin-like"/>
</dbReference>
<proteinExistence type="predicted"/>
<comment type="caution">
    <text evidence="2">The sequence shown here is derived from an EMBL/GenBank/DDBJ whole genome shotgun (WGS) entry which is preliminary data.</text>
</comment>
<evidence type="ECO:0000313" key="3">
    <source>
        <dbReference type="Proteomes" id="UP000298416"/>
    </source>
</evidence>
<dbReference type="PANTHER" id="PTHR21068:SF36">
    <property type="entry name" value="SENESCENCE_DEHYDRATION-ASSOCIATED PROTEIN-LIKE PROTEIN"/>
    <property type="match status" value="1"/>
</dbReference>
<dbReference type="AlphaFoldDB" id="A0A8X8Y0T5"/>
<evidence type="ECO:0000256" key="1">
    <source>
        <dbReference type="SAM" id="MobiDB-lite"/>
    </source>
</evidence>
<dbReference type="PANTHER" id="PTHR21068">
    <property type="entry name" value="SPARTIN"/>
    <property type="match status" value="1"/>
</dbReference>
<gene>
    <name evidence="2" type="ORF">SASPL_117570</name>
</gene>
<reference evidence="2" key="2">
    <citation type="submission" date="2020-08" db="EMBL/GenBank/DDBJ databases">
        <title>Plant Genome Project.</title>
        <authorList>
            <person name="Zhang R.-G."/>
        </authorList>
    </citation>
    <scope>NUCLEOTIDE SEQUENCE</scope>
    <source>
        <strain evidence="2">Huo1</strain>
        <tissue evidence="2">Leaf</tissue>
    </source>
</reference>
<feature type="compositionally biased region" description="Polar residues" evidence="1">
    <location>
        <begin position="1"/>
        <end position="16"/>
    </location>
</feature>
<keyword evidence="3" id="KW-1185">Reference proteome</keyword>
<protein>
    <submittedName>
        <fullName evidence="2">Uncharacterized protein</fullName>
    </submittedName>
</protein>
<sequence>MSSCIPTKSTTERNLCQQTSNPQNNNSSINVTRDILVRIPECMVILMNEGEAGEVAAGYFELQWISDGDVALAAAAKVREELQWPLTKDEPVVKLDALNYDERRPASQLRRGVCGDKWRPLGTVGCVAGEALLVHRRTEQEKCWHRLEEVQEIGETILIPAVGENNADQPEKICDSGANKNKASFVPQQSLDTVCIYIAKKLTKMTYEITKSMVDVIDEASESVREARVASSIEAVQKLLEATEEANKRAMGAKLPSLVGKEGSR</sequence>